<name>A0A9X3LD90_9BACL</name>
<gene>
    <name evidence="1" type="ORF">M9R32_01530</name>
</gene>
<dbReference type="Proteomes" id="UP001152173">
    <property type="component" value="Unassembled WGS sequence"/>
</dbReference>
<accession>A0A9X3LD90</accession>
<keyword evidence="2" id="KW-1185">Reference proteome</keyword>
<evidence type="ECO:0000313" key="1">
    <source>
        <dbReference type="EMBL" id="MCZ8535868.1"/>
    </source>
</evidence>
<proteinExistence type="predicted"/>
<organism evidence="1 2">
    <name type="scientific">Paenisporosarcina quisquiliarum</name>
    <dbReference type="NCBI Taxonomy" id="365346"/>
    <lineage>
        <taxon>Bacteria</taxon>
        <taxon>Bacillati</taxon>
        <taxon>Bacillota</taxon>
        <taxon>Bacilli</taxon>
        <taxon>Bacillales</taxon>
        <taxon>Caryophanaceae</taxon>
        <taxon>Paenisporosarcina</taxon>
    </lineage>
</organism>
<comment type="caution">
    <text evidence="1">The sequence shown here is derived from an EMBL/GenBank/DDBJ whole genome shotgun (WGS) entry which is preliminary data.</text>
</comment>
<reference evidence="1" key="1">
    <citation type="submission" date="2022-05" db="EMBL/GenBank/DDBJ databases">
        <authorList>
            <person name="Colautti A."/>
            <person name="Iacumin L."/>
        </authorList>
    </citation>
    <scope>NUCLEOTIDE SEQUENCE</scope>
    <source>
        <strain evidence="1">SK 55</strain>
    </source>
</reference>
<evidence type="ECO:0000313" key="2">
    <source>
        <dbReference type="Proteomes" id="UP001152173"/>
    </source>
</evidence>
<dbReference type="AlphaFoldDB" id="A0A9X3LD90"/>
<protein>
    <submittedName>
        <fullName evidence="1">Uncharacterized protein</fullName>
    </submittedName>
</protein>
<sequence length="85" mass="9878">MNELIQAYQSLFPFRQGTKSIETIDQLKASIRIEILDELTHPRVRKNPSEKLKIAIDRIEKSSIGLQEKVMLKDVYETVYQTVNS</sequence>
<dbReference type="EMBL" id="JAMKBJ010000001">
    <property type="protein sequence ID" value="MCZ8535868.1"/>
    <property type="molecule type" value="Genomic_DNA"/>
</dbReference>
<dbReference type="RefSeq" id="WP_269924971.1">
    <property type="nucleotide sequence ID" value="NZ_JAMKBJ010000001.1"/>
</dbReference>